<dbReference type="OrthoDB" id="1417760at2759"/>
<dbReference type="Proteomes" id="UP000235220">
    <property type="component" value="Chromosome 4"/>
</dbReference>
<evidence type="ECO:0000313" key="1">
    <source>
        <dbReference type="Proteomes" id="UP000235220"/>
    </source>
</evidence>
<dbReference type="InParanoid" id="A0A2I4G4U5"/>
<dbReference type="AlphaFoldDB" id="A0A2I4G4U5"/>
<dbReference type="GeneID" id="109004735"/>
<name>A0A2I4G4U5_JUGRE</name>
<organism evidence="1 2">
    <name type="scientific">Juglans regia</name>
    <name type="common">English walnut</name>
    <dbReference type="NCBI Taxonomy" id="51240"/>
    <lineage>
        <taxon>Eukaryota</taxon>
        <taxon>Viridiplantae</taxon>
        <taxon>Streptophyta</taxon>
        <taxon>Embryophyta</taxon>
        <taxon>Tracheophyta</taxon>
        <taxon>Spermatophyta</taxon>
        <taxon>Magnoliopsida</taxon>
        <taxon>eudicotyledons</taxon>
        <taxon>Gunneridae</taxon>
        <taxon>Pentapetalae</taxon>
        <taxon>rosids</taxon>
        <taxon>fabids</taxon>
        <taxon>Fagales</taxon>
        <taxon>Juglandaceae</taxon>
        <taxon>Juglans</taxon>
    </lineage>
</organism>
<accession>A0A2I4G4U5</accession>
<reference evidence="2" key="1">
    <citation type="submission" date="2025-08" db="UniProtKB">
        <authorList>
            <consortium name="RefSeq"/>
        </authorList>
    </citation>
    <scope>IDENTIFICATION</scope>
    <source>
        <tissue evidence="2">Leaves</tissue>
    </source>
</reference>
<dbReference type="KEGG" id="jre:109004735"/>
<protein>
    <submittedName>
        <fullName evidence="2">Uncharacterized protein LOC109004735 isoform X1</fullName>
    </submittedName>
</protein>
<keyword evidence="1" id="KW-1185">Reference proteome</keyword>
<gene>
    <name evidence="2" type="primary">LOC109004735</name>
</gene>
<proteinExistence type="predicted"/>
<evidence type="ECO:0000313" key="2">
    <source>
        <dbReference type="RefSeq" id="XP_018838927.1"/>
    </source>
</evidence>
<dbReference type="PANTHER" id="PTHR48237:SF1">
    <property type="entry name" value="SPC97_SPC98 FAMILY OF SPINDLE POLE BODY (SBP) COMPONENT"/>
    <property type="match status" value="1"/>
</dbReference>
<dbReference type="FunCoup" id="A0A2I4G4U5">
    <property type="interactions" value="741"/>
</dbReference>
<dbReference type="PANTHER" id="PTHR48237">
    <property type="entry name" value="GAMMA-TUBULIN COMPLEX COMPONENT"/>
    <property type="match status" value="1"/>
</dbReference>
<dbReference type="RefSeq" id="XP_018838927.1">
    <property type="nucleotide sequence ID" value="XM_018983382.2"/>
</dbReference>
<sequence>MNFDVQKSSDTFMDEVKDILGGNRLEDVTWLCSLSESELDMLISLKIMLIQRAKVIGHESLAENFDLKILRALGFILMEYLKGKGKDLSLGPDDPAAFMDHCKLLKCNVEEIVSLEELKALIGPDSKNRLAKRLDKMKPHHGAHGIPMGTKRGRRWG</sequence>